<keyword evidence="3" id="KW-1185">Reference proteome</keyword>
<feature type="region of interest" description="Disordered" evidence="1">
    <location>
        <begin position="1"/>
        <end position="24"/>
    </location>
</feature>
<sequence>MDVDLPFFDDEEEEEEEQKPVDEAPTTSNILLSKGLDHIRCIVNNKIQLIGEHPLTGMIARTLEQYADAIMKIVFTATKKAIDDIDSDWIRKQLELTNVKEKEWGRIYNCRSYLLEFARCAALESQVQKVSDTLLARQCRMLRVDEFDTSEHKRGSKRPHVVRENVDDEDNESDPYLKDFSCDDAIFLDEFSTNASEVLPNDDNSNHFDDQFKETNFFSLEQYQQEDLTMSRRHQLRAQFSSDIGFVSALGKGTKQRQNILENNAGIGNDKSGIEGNDKVVEERNNCVQQRKKRAPVKQLNSKNNIGRRQLDNTIVKAPTETQRTIAQSATCGHEYESFVSRVESTNYIAEALPEEPPKKSCLKKPKRTKEKRGIKFSGDINFDKTASGVYINRTTRRRTGQNRTNFISLAFDSLSIDSSEIDIDNGIRLPNCDTLIKPAIRQNPTLLGKKLPKIKEGITTDFYRIMKRALYLKKVSAKNQQIPSLLVSRLLLTDSMLSSLEGDLFRNMDLMKLDYPRMPMWFLETLDHWFDDNELTFVNGGVFLYSKIFISLGLDLLFYYADPTGDEMDVQLKFLQQLAEWFKTKVEKIRKFVSQRERGTLNQQKRRPKMELFYKKPLDKKDEFEIVPQFKIVQIPTFVIITTPEIGGWRRYFAQLNKRLREFVKEPSNSQFFDLLDWAELVKSAPPESANTVASRAALLVNAMYEQHGVFYV</sequence>
<evidence type="ECO:0000313" key="2">
    <source>
        <dbReference type="EMBL" id="KAL3090931.1"/>
    </source>
</evidence>
<protein>
    <submittedName>
        <fullName evidence="2">Uncharacterized protein</fullName>
    </submittedName>
</protein>
<evidence type="ECO:0000256" key="1">
    <source>
        <dbReference type="SAM" id="MobiDB-lite"/>
    </source>
</evidence>
<dbReference type="AlphaFoldDB" id="A0ABD2JK11"/>
<evidence type="ECO:0000313" key="3">
    <source>
        <dbReference type="Proteomes" id="UP001620645"/>
    </source>
</evidence>
<dbReference type="Proteomes" id="UP001620645">
    <property type="component" value="Unassembled WGS sequence"/>
</dbReference>
<name>A0ABD2JK11_HETSC</name>
<feature type="compositionally biased region" description="Acidic residues" evidence="1">
    <location>
        <begin position="1"/>
        <end position="17"/>
    </location>
</feature>
<reference evidence="2 3" key="1">
    <citation type="submission" date="2024-10" db="EMBL/GenBank/DDBJ databases">
        <authorList>
            <person name="Kim D."/>
        </authorList>
    </citation>
    <scope>NUCLEOTIDE SEQUENCE [LARGE SCALE GENOMIC DNA]</scope>
    <source>
        <strain evidence="2">Taebaek</strain>
    </source>
</reference>
<dbReference type="EMBL" id="JBICCN010000138">
    <property type="protein sequence ID" value="KAL3090931.1"/>
    <property type="molecule type" value="Genomic_DNA"/>
</dbReference>
<proteinExistence type="predicted"/>
<accession>A0ABD2JK11</accession>
<comment type="caution">
    <text evidence="2">The sequence shown here is derived from an EMBL/GenBank/DDBJ whole genome shotgun (WGS) entry which is preliminary data.</text>
</comment>
<feature type="region of interest" description="Disordered" evidence="1">
    <location>
        <begin position="287"/>
        <end position="309"/>
    </location>
</feature>
<gene>
    <name evidence="2" type="ORF">niasHS_007306</name>
</gene>
<organism evidence="2 3">
    <name type="scientific">Heterodera schachtii</name>
    <name type="common">Sugarbeet cyst nematode worm</name>
    <name type="synonym">Tylenchus schachtii</name>
    <dbReference type="NCBI Taxonomy" id="97005"/>
    <lineage>
        <taxon>Eukaryota</taxon>
        <taxon>Metazoa</taxon>
        <taxon>Ecdysozoa</taxon>
        <taxon>Nematoda</taxon>
        <taxon>Chromadorea</taxon>
        <taxon>Rhabditida</taxon>
        <taxon>Tylenchina</taxon>
        <taxon>Tylenchomorpha</taxon>
        <taxon>Tylenchoidea</taxon>
        <taxon>Heteroderidae</taxon>
        <taxon>Heteroderinae</taxon>
        <taxon>Heterodera</taxon>
    </lineage>
</organism>
<feature type="region of interest" description="Disordered" evidence="1">
    <location>
        <begin position="153"/>
        <end position="174"/>
    </location>
</feature>